<dbReference type="GO" id="GO:0008233">
    <property type="term" value="F:peptidase activity"/>
    <property type="evidence" value="ECO:0007669"/>
    <property type="project" value="UniProtKB-KW"/>
</dbReference>
<dbReference type="Pfam" id="PF14559">
    <property type="entry name" value="TPR_19"/>
    <property type="match status" value="1"/>
</dbReference>
<gene>
    <name evidence="1" type="primary">bepA_74</name>
    <name evidence="1" type="ORF">GALL_455720</name>
</gene>
<dbReference type="EMBL" id="MLJW01003125">
    <property type="protein sequence ID" value="OIQ72797.1"/>
    <property type="molecule type" value="Genomic_DNA"/>
</dbReference>
<keyword evidence="1" id="KW-0645">Protease</keyword>
<dbReference type="SUPFAM" id="SSF48452">
    <property type="entry name" value="TPR-like"/>
    <property type="match status" value="1"/>
</dbReference>
<sequence length="110" mass="11866">MTLTRLKKPDAALSEFRRAAELEPDGARYAYVLAVALNSSGQGDQAMAVLKEGLARHPGDRDILSALIAFNRAVGDNGSALAYAERLAAIMPDDRNLATLIQQLREAMPK</sequence>
<organism evidence="1">
    <name type="scientific">mine drainage metagenome</name>
    <dbReference type="NCBI Taxonomy" id="410659"/>
    <lineage>
        <taxon>unclassified sequences</taxon>
        <taxon>metagenomes</taxon>
        <taxon>ecological metagenomes</taxon>
    </lineage>
</organism>
<proteinExistence type="predicted"/>
<protein>
    <submittedName>
        <fullName evidence="1">Beta-barrel assembly-enhancing protease</fullName>
    </submittedName>
</protein>
<evidence type="ECO:0000313" key="1">
    <source>
        <dbReference type="EMBL" id="OIQ72797.1"/>
    </source>
</evidence>
<dbReference type="InterPro" id="IPR011990">
    <property type="entry name" value="TPR-like_helical_dom_sf"/>
</dbReference>
<dbReference type="AlphaFoldDB" id="A0A1J5Q9Z2"/>
<comment type="caution">
    <text evidence="1">The sequence shown here is derived from an EMBL/GenBank/DDBJ whole genome shotgun (WGS) entry which is preliminary data.</text>
</comment>
<dbReference type="Gene3D" id="1.25.40.10">
    <property type="entry name" value="Tetratricopeptide repeat domain"/>
    <property type="match status" value="1"/>
</dbReference>
<keyword evidence="1" id="KW-0378">Hydrolase</keyword>
<accession>A0A1J5Q9Z2</accession>
<dbReference type="GO" id="GO:0006508">
    <property type="term" value="P:proteolysis"/>
    <property type="evidence" value="ECO:0007669"/>
    <property type="project" value="UniProtKB-KW"/>
</dbReference>
<reference evidence="1" key="1">
    <citation type="submission" date="2016-10" db="EMBL/GenBank/DDBJ databases">
        <title>Sequence of Gallionella enrichment culture.</title>
        <authorList>
            <person name="Poehlein A."/>
            <person name="Muehling M."/>
            <person name="Daniel R."/>
        </authorList>
    </citation>
    <scope>NUCLEOTIDE SEQUENCE</scope>
</reference>
<name>A0A1J5Q9Z2_9ZZZZ</name>